<feature type="domain" description="GFO/IDH/MocA-like oxidoreductase" evidence="3">
    <location>
        <begin position="133"/>
        <end position="253"/>
    </location>
</feature>
<feature type="domain" description="Gfo/Idh/MocA-like oxidoreductase N-terminal" evidence="2">
    <location>
        <begin position="6"/>
        <end position="118"/>
    </location>
</feature>
<name>A0A9D1DQ62_9FIRM</name>
<dbReference type="InterPro" id="IPR036291">
    <property type="entry name" value="NAD(P)-bd_dom_sf"/>
</dbReference>
<dbReference type="Pfam" id="PF22725">
    <property type="entry name" value="GFO_IDH_MocA_C3"/>
    <property type="match status" value="1"/>
</dbReference>
<dbReference type="Pfam" id="PF01408">
    <property type="entry name" value="GFO_IDH_MocA"/>
    <property type="match status" value="1"/>
</dbReference>
<reference evidence="4" key="2">
    <citation type="journal article" date="2021" name="PeerJ">
        <title>Extensive microbial diversity within the chicken gut microbiome revealed by metagenomics and culture.</title>
        <authorList>
            <person name="Gilroy R."/>
            <person name="Ravi A."/>
            <person name="Getino M."/>
            <person name="Pursley I."/>
            <person name="Horton D.L."/>
            <person name="Alikhan N.F."/>
            <person name="Baker D."/>
            <person name="Gharbi K."/>
            <person name="Hall N."/>
            <person name="Watson M."/>
            <person name="Adriaenssens E.M."/>
            <person name="Foster-Nyarko E."/>
            <person name="Jarju S."/>
            <person name="Secka A."/>
            <person name="Antonio M."/>
            <person name="Oren A."/>
            <person name="Chaudhuri R.R."/>
            <person name="La Ragione R."/>
            <person name="Hildebrand F."/>
            <person name="Pallen M.J."/>
        </authorList>
    </citation>
    <scope>NUCLEOTIDE SEQUENCE</scope>
    <source>
        <strain evidence="4">ChiSjej1B19-7085</strain>
    </source>
</reference>
<accession>A0A9D1DQ62</accession>
<evidence type="ECO:0000259" key="3">
    <source>
        <dbReference type="Pfam" id="PF22725"/>
    </source>
</evidence>
<organism evidence="4 5">
    <name type="scientific">Candidatus Gallacutalibacter pullicola</name>
    <dbReference type="NCBI Taxonomy" id="2840830"/>
    <lineage>
        <taxon>Bacteria</taxon>
        <taxon>Bacillati</taxon>
        <taxon>Bacillota</taxon>
        <taxon>Clostridia</taxon>
        <taxon>Eubacteriales</taxon>
        <taxon>Candidatus Gallacutalibacter</taxon>
    </lineage>
</organism>
<gene>
    <name evidence="4" type="ORF">IAA54_04670</name>
</gene>
<dbReference type="AlphaFoldDB" id="A0A9D1DQ62"/>
<evidence type="ECO:0000313" key="5">
    <source>
        <dbReference type="Proteomes" id="UP000886785"/>
    </source>
</evidence>
<dbReference type="EMBL" id="DVHF01000051">
    <property type="protein sequence ID" value="HIR56941.1"/>
    <property type="molecule type" value="Genomic_DNA"/>
</dbReference>
<dbReference type="SUPFAM" id="SSF55347">
    <property type="entry name" value="Glyceraldehyde-3-phosphate dehydrogenase-like, C-terminal domain"/>
    <property type="match status" value="1"/>
</dbReference>
<dbReference type="Gene3D" id="3.30.360.10">
    <property type="entry name" value="Dihydrodipicolinate Reductase, domain 2"/>
    <property type="match status" value="1"/>
</dbReference>
<evidence type="ECO:0000259" key="2">
    <source>
        <dbReference type="Pfam" id="PF01408"/>
    </source>
</evidence>
<protein>
    <submittedName>
        <fullName evidence="4">Gfo/Idh/MocA family oxidoreductase</fullName>
    </submittedName>
</protein>
<dbReference type="SUPFAM" id="SSF51735">
    <property type="entry name" value="NAD(P)-binding Rossmann-fold domains"/>
    <property type="match status" value="1"/>
</dbReference>
<evidence type="ECO:0000256" key="1">
    <source>
        <dbReference type="ARBA" id="ARBA00023002"/>
    </source>
</evidence>
<sequence length="334" mass="37751">MKKNYRVGLIGCGVMAEVHASHIHCLDSVTVAYACDSHLEKAAAFQKKYHIEQITADYLDILRDPTVDIVIIATPPSTHLSIFQDCLRYGKHVLCEKPITNTLADAEAFVRAAKEHPECKVLIGNILRHNKSYQKMAEIIHSGALGKPLVFRMAQNHHTMNWPLYLANLSDSAPLVNCGIHYVDVMEWFSGEKAVQVQAMGCRTEDDVPQDTYNYGIMTIRFDGGSMGYYEAGWANTCSSDNTKEIIGPKGRLKLIYQKDRLYNAEEGDLIEWYKYPEKEYVTINSPCDRKPADDQFLYLIRMIETGCDPVPTLDHVLSCMKTCFEADRQAKQG</sequence>
<comment type="caution">
    <text evidence="4">The sequence shown here is derived from an EMBL/GenBank/DDBJ whole genome shotgun (WGS) entry which is preliminary data.</text>
</comment>
<dbReference type="PANTHER" id="PTHR43818">
    <property type="entry name" value="BCDNA.GH03377"/>
    <property type="match status" value="1"/>
</dbReference>
<dbReference type="InterPro" id="IPR050463">
    <property type="entry name" value="Gfo/Idh/MocA_oxidrdct_glycsds"/>
</dbReference>
<dbReference type="InterPro" id="IPR000683">
    <property type="entry name" value="Gfo/Idh/MocA-like_OxRdtase_N"/>
</dbReference>
<evidence type="ECO:0000313" key="4">
    <source>
        <dbReference type="EMBL" id="HIR56941.1"/>
    </source>
</evidence>
<reference evidence="4" key="1">
    <citation type="submission" date="2020-10" db="EMBL/GenBank/DDBJ databases">
        <authorList>
            <person name="Gilroy R."/>
        </authorList>
    </citation>
    <scope>NUCLEOTIDE SEQUENCE</scope>
    <source>
        <strain evidence="4">ChiSjej1B19-7085</strain>
    </source>
</reference>
<dbReference type="Proteomes" id="UP000886785">
    <property type="component" value="Unassembled WGS sequence"/>
</dbReference>
<dbReference type="Gene3D" id="3.40.50.720">
    <property type="entry name" value="NAD(P)-binding Rossmann-like Domain"/>
    <property type="match status" value="1"/>
</dbReference>
<dbReference type="PANTHER" id="PTHR43818:SF11">
    <property type="entry name" value="BCDNA.GH03377"/>
    <property type="match status" value="1"/>
</dbReference>
<proteinExistence type="predicted"/>
<keyword evidence="1" id="KW-0560">Oxidoreductase</keyword>
<dbReference type="GO" id="GO:0016491">
    <property type="term" value="F:oxidoreductase activity"/>
    <property type="evidence" value="ECO:0007669"/>
    <property type="project" value="UniProtKB-KW"/>
</dbReference>
<dbReference type="InterPro" id="IPR055170">
    <property type="entry name" value="GFO_IDH_MocA-like_dom"/>
</dbReference>
<dbReference type="GO" id="GO:0000166">
    <property type="term" value="F:nucleotide binding"/>
    <property type="evidence" value="ECO:0007669"/>
    <property type="project" value="InterPro"/>
</dbReference>